<dbReference type="Proteomes" id="UP000473699">
    <property type="component" value="Unassembled WGS sequence"/>
</dbReference>
<sequence>MDMLLTVLSALLDPSNLLVIFGGTVIGIIFGAVPGLSATTGIALMLPVSFSMTPVTGILFLGSVYVGGISGGLISAVLIGVPGTPASVATCFDGYPMAKNGRASRALGIGILASFIGTFVSVLISMIFCPILARYAVKMGPWEFFSLCSCAIILVVTMSKGNIFNGLIAGLLGVIISTIGIAPIDGAKRFTFDIVNLYSGVNQIGLILGVFAVATLVKNFAKGDTKTPDIDTKSVTGFGIPFGEFFSYWFLIVKSFFIGLWIGFLPGLGAGLANLVAYAQAKASSKTPEKFGTGCDEGIIASETSNNAAIGGAIIPMVALGIPGDTPTAMLIGGLMIHGIDAGPLLMVNNRELVYCFFGVLLFSAVLVLVLQFFGMRTFPYILRTPVCYLYAAILAICVVGAYADSNTIFNCGLMIVMGGVAILMAAGNLPTSPFILGYILGPMLESNLRQGLTYSQNGFVTFVTRPVSLTLLLIAFGSLVWPFVRDRRKAERHLSGTETEMEKMSKVFDVKED</sequence>
<gene>
    <name evidence="3" type="ORF">FYJ74_06510</name>
</gene>
<dbReference type="AlphaFoldDB" id="A0A6L5YBJ2"/>
<name>A0A6L5YBJ2_9BACT</name>
<keyword evidence="4" id="KW-1185">Reference proteome</keyword>
<dbReference type="RefSeq" id="WP_154528780.1">
    <property type="nucleotide sequence ID" value="NZ_VUNH01000006.1"/>
</dbReference>
<organism evidence="3 4">
    <name type="scientific">Pyramidobacter porci</name>
    <dbReference type="NCBI Taxonomy" id="2605789"/>
    <lineage>
        <taxon>Bacteria</taxon>
        <taxon>Thermotogati</taxon>
        <taxon>Synergistota</taxon>
        <taxon>Synergistia</taxon>
        <taxon>Synergistales</taxon>
        <taxon>Dethiosulfovibrionaceae</taxon>
        <taxon>Pyramidobacter</taxon>
    </lineage>
</organism>
<evidence type="ECO:0000259" key="2">
    <source>
        <dbReference type="Pfam" id="PF01970"/>
    </source>
</evidence>
<feature type="transmembrane region" description="Helical" evidence="1">
    <location>
        <begin position="163"/>
        <end position="182"/>
    </location>
</feature>
<feature type="transmembrane region" description="Helical" evidence="1">
    <location>
        <begin position="460"/>
        <end position="485"/>
    </location>
</feature>
<feature type="transmembrane region" description="Helical" evidence="1">
    <location>
        <begin position="381"/>
        <end position="404"/>
    </location>
</feature>
<evidence type="ECO:0000256" key="1">
    <source>
        <dbReference type="SAM" id="Phobius"/>
    </source>
</evidence>
<accession>A0A6L5YBJ2</accession>
<dbReference type="InterPro" id="IPR002823">
    <property type="entry name" value="DUF112_TM"/>
</dbReference>
<feature type="transmembrane region" description="Helical" evidence="1">
    <location>
        <begin position="106"/>
        <end position="133"/>
    </location>
</feature>
<feature type="transmembrane region" description="Helical" evidence="1">
    <location>
        <begin position="194"/>
        <end position="217"/>
    </location>
</feature>
<dbReference type="Pfam" id="PF01970">
    <property type="entry name" value="TctA"/>
    <property type="match status" value="1"/>
</dbReference>
<feature type="transmembrane region" description="Helical" evidence="1">
    <location>
        <begin position="416"/>
        <end position="440"/>
    </location>
</feature>
<evidence type="ECO:0000313" key="3">
    <source>
        <dbReference type="EMBL" id="MST55684.1"/>
    </source>
</evidence>
<feature type="domain" description="DUF112" evidence="2">
    <location>
        <begin position="17"/>
        <end position="437"/>
    </location>
</feature>
<evidence type="ECO:0000313" key="4">
    <source>
        <dbReference type="Proteomes" id="UP000473699"/>
    </source>
</evidence>
<keyword evidence="1" id="KW-0812">Transmembrane</keyword>
<dbReference type="EMBL" id="VUNH01000006">
    <property type="protein sequence ID" value="MST55684.1"/>
    <property type="molecule type" value="Genomic_DNA"/>
</dbReference>
<dbReference type="PANTHER" id="PTHR35342">
    <property type="entry name" value="TRICARBOXYLIC TRANSPORT PROTEIN"/>
    <property type="match status" value="1"/>
</dbReference>
<feature type="transmembrane region" description="Helical" evidence="1">
    <location>
        <begin position="248"/>
        <end position="276"/>
    </location>
</feature>
<protein>
    <submittedName>
        <fullName evidence="3">Tripartite tricarboxylate transporter permease</fullName>
    </submittedName>
</protein>
<keyword evidence="1" id="KW-1133">Transmembrane helix</keyword>
<feature type="transmembrane region" description="Helical" evidence="1">
    <location>
        <begin position="353"/>
        <end position="375"/>
    </location>
</feature>
<reference evidence="3 4" key="1">
    <citation type="submission" date="2019-08" db="EMBL/GenBank/DDBJ databases">
        <title>In-depth cultivation of the pig gut microbiome towards novel bacterial diversity and tailored functional studies.</title>
        <authorList>
            <person name="Wylensek D."/>
            <person name="Hitch T.C.A."/>
            <person name="Clavel T."/>
        </authorList>
    </citation>
    <scope>NUCLEOTIDE SEQUENCE [LARGE SCALE GENOMIC DNA]</scope>
    <source>
        <strain evidence="3 4">SM-530-WT-4B</strain>
    </source>
</reference>
<feature type="transmembrane region" description="Helical" evidence="1">
    <location>
        <begin position="58"/>
        <end position="79"/>
    </location>
</feature>
<dbReference type="PANTHER" id="PTHR35342:SF5">
    <property type="entry name" value="TRICARBOXYLIC TRANSPORT PROTEIN"/>
    <property type="match status" value="1"/>
</dbReference>
<proteinExistence type="predicted"/>
<keyword evidence="1" id="KW-0472">Membrane</keyword>
<comment type="caution">
    <text evidence="3">The sequence shown here is derived from an EMBL/GenBank/DDBJ whole genome shotgun (WGS) entry which is preliminary data.</text>
</comment>